<organism evidence="1 2">
    <name type="scientific">Brenthis ino</name>
    <name type="common">lesser marbled fritillary</name>
    <dbReference type="NCBI Taxonomy" id="405034"/>
    <lineage>
        <taxon>Eukaryota</taxon>
        <taxon>Metazoa</taxon>
        <taxon>Ecdysozoa</taxon>
        <taxon>Arthropoda</taxon>
        <taxon>Hexapoda</taxon>
        <taxon>Insecta</taxon>
        <taxon>Pterygota</taxon>
        <taxon>Neoptera</taxon>
        <taxon>Endopterygota</taxon>
        <taxon>Lepidoptera</taxon>
        <taxon>Glossata</taxon>
        <taxon>Ditrysia</taxon>
        <taxon>Papilionoidea</taxon>
        <taxon>Nymphalidae</taxon>
        <taxon>Heliconiinae</taxon>
        <taxon>Argynnini</taxon>
        <taxon>Brenthis</taxon>
    </lineage>
</organism>
<dbReference type="AlphaFoldDB" id="A0A8J9VF07"/>
<dbReference type="EMBL" id="OV170232">
    <property type="protein sequence ID" value="CAH0718150.1"/>
    <property type="molecule type" value="Genomic_DNA"/>
</dbReference>
<evidence type="ECO:0000313" key="2">
    <source>
        <dbReference type="Proteomes" id="UP000838878"/>
    </source>
</evidence>
<accession>A0A8J9VF07</accession>
<feature type="non-terminal residue" evidence="1">
    <location>
        <position position="73"/>
    </location>
</feature>
<dbReference type="OrthoDB" id="6918553at2759"/>
<sequence length="73" mass="8137">MLIRTVWRGVTWIARRPVSSRGVRARAVDARAGLAPCGSAVPRPSGGRALVRSRLCAPFALHCKYFIYVTYYQ</sequence>
<gene>
    <name evidence="1" type="ORF">BINO364_LOCUS4678</name>
</gene>
<dbReference type="Proteomes" id="UP000838878">
    <property type="component" value="Chromosome 12"/>
</dbReference>
<reference evidence="1" key="1">
    <citation type="submission" date="2021-12" db="EMBL/GenBank/DDBJ databases">
        <authorList>
            <person name="Martin H S."/>
        </authorList>
    </citation>
    <scope>NUCLEOTIDE SEQUENCE</scope>
</reference>
<keyword evidence="2" id="KW-1185">Reference proteome</keyword>
<protein>
    <submittedName>
        <fullName evidence="1">Uncharacterized protein</fullName>
    </submittedName>
</protein>
<proteinExistence type="predicted"/>
<name>A0A8J9VF07_9NEOP</name>
<evidence type="ECO:0000313" key="1">
    <source>
        <dbReference type="EMBL" id="CAH0718150.1"/>
    </source>
</evidence>